<name>A0AAN6Q7D6_9PEZI</name>
<evidence type="ECO:0000313" key="3">
    <source>
        <dbReference type="Proteomes" id="UP001305647"/>
    </source>
</evidence>
<reference evidence="2" key="2">
    <citation type="submission" date="2023-05" db="EMBL/GenBank/DDBJ databases">
        <authorList>
            <consortium name="Lawrence Berkeley National Laboratory"/>
            <person name="Steindorff A."/>
            <person name="Hensen N."/>
            <person name="Bonometti L."/>
            <person name="Westerberg I."/>
            <person name="Brannstrom I.O."/>
            <person name="Guillou S."/>
            <person name="Cros-Aarteil S."/>
            <person name="Calhoun S."/>
            <person name="Haridas S."/>
            <person name="Kuo A."/>
            <person name="Mondo S."/>
            <person name="Pangilinan J."/>
            <person name="Riley R."/>
            <person name="Labutti K."/>
            <person name="Andreopoulos B."/>
            <person name="Lipzen A."/>
            <person name="Chen C."/>
            <person name="Yanf M."/>
            <person name="Daum C."/>
            <person name="Ng V."/>
            <person name="Clum A."/>
            <person name="Ohm R."/>
            <person name="Martin F."/>
            <person name="Silar P."/>
            <person name="Natvig D."/>
            <person name="Lalanne C."/>
            <person name="Gautier V."/>
            <person name="Ament-Velasquez S.L."/>
            <person name="Kruys A."/>
            <person name="Hutchinson M.I."/>
            <person name="Powell A.J."/>
            <person name="Barry K."/>
            <person name="Miller A.N."/>
            <person name="Grigoriev I.V."/>
            <person name="Debuchy R."/>
            <person name="Gladieux P."/>
            <person name="Thoren M.H."/>
            <person name="Johannesson H."/>
        </authorList>
    </citation>
    <scope>NUCLEOTIDE SEQUENCE</scope>
    <source>
        <strain evidence="2">CBS 757.83</strain>
    </source>
</reference>
<protein>
    <submittedName>
        <fullName evidence="2">Uncharacterized protein</fullName>
    </submittedName>
</protein>
<feature type="transmembrane region" description="Helical" evidence="1">
    <location>
        <begin position="23"/>
        <end position="44"/>
    </location>
</feature>
<dbReference type="AlphaFoldDB" id="A0AAN6Q7D6"/>
<evidence type="ECO:0000256" key="1">
    <source>
        <dbReference type="SAM" id="Phobius"/>
    </source>
</evidence>
<evidence type="ECO:0000313" key="2">
    <source>
        <dbReference type="EMBL" id="KAK4104256.1"/>
    </source>
</evidence>
<keyword evidence="3" id="KW-1185">Reference proteome</keyword>
<keyword evidence="1" id="KW-1133">Transmembrane helix</keyword>
<sequence>MSFSHLYGVRLGSINLLDGSNCYFGLVFRWAVMVVNCPCLLFPFRYRPVRIHMCLSPKQPPTVHSGYVYLPNQQSPAVAQAGSRLFPPLLRPGRPAARIPALLSIQDKRLRNWGQC</sequence>
<comment type="caution">
    <text evidence="2">The sequence shown here is derived from an EMBL/GenBank/DDBJ whole genome shotgun (WGS) entry which is preliminary data.</text>
</comment>
<dbReference type="Proteomes" id="UP001305647">
    <property type="component" value="Unassembled WGS sequence"/>
</dbReference>
<gene>
    <name evidence="2" type="ORF">N658DRAFT_248712</name>
</gene>
<proteinExistence type="predicted"/>
<reference evidence="2" key="1">
    <citation type="journal article" date="2023" name="Mol. Phylogenet. Evol.">
        <title>Genome-scale phylogeny and comparative genomics of the fungal order Sordariales.</title>
        <authorList>
            <person name="Hensen N."/>
            <person name="Bonometti L."/>
            <person name="Westerberg I."/>
            <person name="Brannstrom I.O."/>
            <person name="Guillou S."/>
            <person name="Cros-Aarteil S."/>
            <person name="Calhoun S."/>
            <person name="Haridas S."/>
            <person name="Kuo A."/>
            <person name="Mondo S."/>
            <person name="Pangilinan J."/>
            <person name="Riley R."/>
            <person name="LaButti K."/>
            <person name="Andreopoulos B."/>
            <person name="Lipzen A."/>
            <person name="Chen C."/>
            <person name="Yan M."/>
            <person name="Daum C."/>
            <person name="Ng V."/>
            <person name="Clum A."/>
            <person name="Steindorff A."/>
            <person name="Ohm R.A."/>
            <person name="Martin F."/>
            <person name="Silar P."/>
            <person name="Natvig D.O."/>
            <person name="Lalanne C."/>
            <person name="Gautier V."/>
            <person name="Ament-Velasquez S.L."/>
            <person name="Kruys A."/>
            <person name="Hutchinson M.I."/>
            <person name="Powell A.J."/>
            <person name="Barry K."/>
            <person name="Miller A.N."/>
            <person name="Grigoriev I.V."/>
            <person name="Debuchy R."/>
            <person name="Gladieux P."/>
            <person name="Hiltunen Thoren M."/>
            <person name="Johannesson H."/>
        </authorList>
    </citation>
    <scope>NUCLEOTIDE SEQUENCE</scope>
    <source>
        <strain evidence="2">CBS 757.83</strain>
    </source>
</reference>
<keyword evidence="1" id="KW-0812">Transmembrane</keyword>
<organism evidence="2 3">
    <name type="scientific">Parathielavia hyrcaniae</name>
    <dbReference type="NCBI Taxonomy" id="113614"/>
    <lineage>
        <taxon>Eukaryota</taxon>
        <taxon>Fungi</taxon>
        <taxon>Dikarya</taxon>
        <taxon>Ascomycota</taxon>
        <taxon>Pezizomycotina</taxon>
        <taxon>Sordariomycetes</taxon>
        <taxon>Sordariomycetidae</taxon>
        <taxon>Sordariales</taxon>
        <taxon>Chaetomiaceae</taxon>
        <taxon>Parathielavia</taxon>
    </lineage>
</organism>
<accession>A0AAN6Q7D6</accession>
<dbReference type="EMBL" id="MU863627">
    <property type="protein sequence ID" value="KAK4104256.1"/>
    <property type="molecule type" value="Genomic_DNA"/>
</dbReference>
<keyword evidence="1" id="KW-0472">Membrane</keyword>